<comment type="caution">
    <text evidence="3">The sequence shown here is derived from an EMBL/GenBank/DDBJ whole genome shotgun (WGS) entry which is preliminary data.</text>
</comment>
<reference evidence="3 4" key="1">
    <citation type="journal article" date="2021" name="Sci. Rep.">
        <title>The genome of the diatom Chaetoceros tenuissimus carries an ancient integrated fragment of an extant virus.</title>
        <authorList>
            <person name="Hongo Y."/>
            <person name="Kimura K."/>
            <person name="Takaki Y."/>
            <person name="Yoshida Y."/>
            <person name="Baba S."/>
            <person name="Kobayashi G."/>
            <person name="Nagasaki K."/>
            <person name="Hano T."/>
            <person name="Tomaru Y."/>
        </authorList>
    </citation>
    <scope>NUCLEOTIDE SEQUENCE [LARGE SCALE GENOMIC DNA]</scope>
    <source>
        <strain evidence="3 4">NIES-3715</strain>
    </source>
</reference>
<dbReference type="EMBL" id="BLLK01000075">
    <property type="protein sequence ID" value="GFH62015.1"/>
    <property type="molecule type" value="Genomic_DNA"/>
</dbReference>
<keyword evidence="4" id="KW-1185">Reference proteome</keyword>
<evidence type="ECO:0000313" key="4">
    <source>
        <dbReference type="Proteomes" id="UP001054902"/>
    </source>
</evidence>
<dbReference type="SUPFAM" id="SSF54495">
    <property type="entry name" value="UBC-like"/>
    <property type="match status" value="1"/>
</dbReference>
<dbReference type="PANTHER" id="PTHR46116">
    <property type="entry name" value="(E3-INDEPENDENT) E2 UBIQUITIN-CONJUGATING ENZYME"/>
    <property type="match status" value="1"/>
</dbReference>
<evidence type="ECO:0000256" key="1">
    <source>
        <dbReference type="ARBA" id="ARBA00022679"/>
    </source>
</evidence>
<dbReference type="AlphaFoldDB" id="A0AAD3HFR6"/>
<accession>A0AAD3HFR6</accession>
<protein>
    <submittedName>
        <fullName evidence="3">Uncharacterized protein</fullName>
    </submittedName>
</protein>
<sequence>MIAKKAHQFQSKDSDIDDIQVATYFLQVQEKIERTLSQIQELHLDIDGDKEMAAKDEKKQVFSQEQMEANYKQQLRKVPRLDFVECLGHHHFAAHRSYAGDSRRLYIELMSYQQALPVEYSSSIFVRVMENRIDLLRAVIIGPDETPYANGCFFFDGKMRFNPNLYENGKDHIERLTDASKESLYPESDDVLVQHFGLKVSAILEQIGDQNVISNRLTQVETLCAMCKS</sequence>
<evidence type="ECO:0000256" key="2">
    <source>
        <dbReference type="ARBA" id="ARBA00022786"/>
    </source>
</evidence>
<name>A0AAD3HFR6_9STRA</name>
<keyword evidence="2" id="KW-0833">Ubl conjugation pathway</keyword>
<dbReference type="InterPro" id="IPR016135">
    <property type="entry name" value="UBQ-conjugating_enzyme/RWD"/>
</dbReference>
<evidence type="ECO:0000313" key="3">
    <source>
        <dbReference type="EMBL" id="GFH62015.1"/>
    </source>
</evidence>
<organism evidence="3 4">
    <name type="scientific">Chaetoceros tenuissimus</name>
    <dbReference type="NCBI Taxonomy" id="426638"/>
    <lineage>
        <taxon>Eukaryota</taxon>
        <taxon>Sar</taxon>
        <taxon>Stramenopiles</taxon>
        <taxon>Ochrophyta</taxon>
        <taxon>Bacillariophyta</taxon>
        <taxon>Coscinodiscophyceae</taxon>
        <taxon>Chaetocerotophycidae</taxon>
        <taxon>Chaetocerotales</taxon>
        <taxon>Chaetocerotaceae</taxon>
        <taxon>Chaetoceros</taxon>
    </lineage>
</organism>
<dbReference type="GO" id="GO:0016740">
    <property type="term" value="F:transferase activity"/>
    <property type="evidence" value="ECO:0007669"/>
    <property type="project" value="UniProtKB-KW"/>
</dbReference>
<keyword evidence="1" id="KW-0808">Transferase</keyword>
<gene>
    <name evidence="3" type="ORF">CTEN210_18491</name>
</gene>
<dbReference type="Proteomes" id="UP001054902">
    <property type="component" value="Unassembled WGS sequence"/>
</dbReference>
<proteinExistence type="predicted"/>
<dbReference type="Gene3D" id="3.10.110.10">
    <property type="entry name" value="Ubiquitin Conjugating Enzyme"/>
    <property type="match status" value="1"/>
</dbReference>